<dbReference type="Gene3D" id="3.10.105.10">
    <property type="entry name" value="Dipeptide-binding Protein, Domain 3"/>
    <property type="match status" value="1"/>
</dbReference>
<evidence type="ECO:0000313" key="7">
    <source>
        <dbReference type="Proteomes" id="UP001589865"/>
    </source>
</evidence>
<evidence type="ECO:0000256" key="2">
    <source>
        <dbReference type="ARBA" id="ARBA00005695"/>
    </source>
</evidence>
<accession>A0ABV6JWH7</accession>
<dbReference type="InterPro" id="IPR039424">
    <property type="entry name" value="SBP_5"/>
</dbReference>
<sequence>MFRRNLFAASLATATLPVIGRGARGQSTGAQAPATPTPAAPGAAAASTGAARRTHALSLLGEPKLPADFPHWAWVNPDAPKGGEFVRTALGSFDSFNPFILRGTPAVGITLLFETLLMDSADEASTAYAHLAAVVEVAADNSWAAFELRPEARWHDGRPVTAEDAAWSFATLREKGHPRYRNYWGDIEGATAENERRVVFRFRNPGNRELPLIIGQMPVLPKHWWEGRDFAQPGLELPLGSGPYKVGRFEAGRSMVLQRVPDYWGRDLPTMRGLQNFDTQRFEYYRDATVAFEGFKAGQLDFRQENIARSWATQYDFPAVARGLVKRDELHHEIPAGMQAFIMNLRRPVFADRRTREALGLVFDFEWMNANLFYNSYTRTNSYFANSELASSGVPQGRELEILQPFRDKLPPALFTQAFKLPTTDGSGNNRDNARRALDLLREAGWVIKDRQMVDRNGQPLRFEILLADSTYERVALPYVQSLTRLGVQATVRTVDAAQYQVRTDNFDFDMTIDLFGQSLSPGNEQRDFWGSEAAKQPGSRNTIGISDPVVDALVELVINAPNREELVTRTHALDRVLLWNFFVVPNWYSSTFRIAWWDKFGRPPRNPHYNIGIEGWWIDPAREKALSEARRSPT</sequence>
<dbReference type="RefSeq" id="WP_377045793.1">
    <property type="nucleotide sequence ID" value="NZ_JBHLUN010000012.1"/>
</dbReference>
<comment type="similarity">
    <text evidence="2">Belongs to the bacterial solute-binding protein 5 family.</text>
</comment>
<evidence type="ECO:0000256" key="4">
    <source>
        <dbReference type="SAM" id="MobiDB-lite"/>
    </source>
</evidence>
<comment type="caution">
    <text evidence="6">The sequence shown here is derived from an EMBL/GenBank/DDBJ whole genome shotgun (WGS) entry which is preliminary data.</text>
</comment>
<feature type="region of interest" description="Disordered" evidence="4">
    <location>
        <begin position="22"/>
        <end position="47"/>
    </location>
</feature>
<feature type="domain" description="Solute-binding protein family 5" evidence="5">
    <location>
        <begin position="129"/>
        <end position="534"/>
    </location>
</feature>
<evidence type="ECO:0000256" key="1">
    <source>
        <dbReference type="ARBA" id="ARBA00004418"/>
    </source>
</evidence>
<gene>
    <name evidence="6" type="ORF">ACFFGY_17475</name>
</gene>
<evidence type="ECO:0000313" key="6">
    <source>
        <dbReference type="EMBL" id="MFC0410047.1"/>
    </source>
</evidence>
<organism evidence="6 7">
    <name type="scientific">Roseomonas elaeocarpi</name>
    <dbReference type="NCBI Taxonomy" id="907779"/>
    <lineage>
        <taxon>Bacteria</taxon>
        <taxon>Pseudomonadati</taxon>
        <taxon>Pseudomonadota</taxon>
        <taxon>Alphaproteobacteria</taxon>
        <taxon>Acetobacterales</taxon>
        <taxon>Roseomonadaceae</taxon>
        <taxon>Roseomonas</taxon>
    </lineage>
</organism>
<dbReference type="PIRSF" id="PIRSF002741">
    <property type="entry name" value="MppA"/>
    <property type="match status" value="1"/>
</dbReference>
<dbReference type="EMBL" id="JBHLUN010000012">
    <property type="protein sequence ID" value="MFC0410047.1"/>
    <property type="molecule type" value="Genomic_DNA"/>
</dbReference>
<reference evidence="6 7" key="1">
    <citation type="submission" date="2024-09" db="EMBL/GenBank/DDBJ databases">
        <authorList>
            <person name="Sun Q."/>
            <person name="Mori K."/>
        </authorList>
    </citation>
    <scope>NUCLEOTIDE SEQUENCE [LARGE SCALE GENOMIC DNA]</scope>
    <source>
        <strain evidence="6 7">TBRC 5777</strain>
    </source>
</reference>
<dbReference type="Pfam" id="PF00496">
    <property type="entry name" value="SBP_bac_5"/>
    <property type="match status" value="1"/>
</dbReference>
<protein>
    <submittedName>
        <fullName evidence="6">Extracellular solute-binding protein</fullName>
    </submittedName>
</protein>
<keyword evidence="3" id="KW-0732">Signal</keyword>
<evidence type="ECO:0000256" key="3">
    <source>
        <dbReference type="ARBA" id="ARBA00022729"/>
    </source>
</evidence>
<dbReference type="Gene3D" id="3.40.190.10">
    <property type="entry name" value="Periplasmic binding protein-like II"/>
    <property type="match status" value="1"/>
</dbReference>
<proteinExistence type="inferred from homology"/>
<dbReference type="CDD" id="cd08497">
    <property type="entry name" value="MbnE-like"/>
    <property type="match status" value="1"/>
</dbReference>
<dbReference type="SUPFAM" id="SSF53850">
    <property type="entry name" value="Periplasmic binding protein-like II"/>
    <property type="match status" value="1"/>
</dbReference>
<dbReference type="InterPro" id="IPR000914">
    <property type="entry name" value="SBP_5_dom"/>
</dbReference>
<dbReference type="PANTHER" id="PTHR30290:SF64">
    <property type="entry name" value="ABC TRANSPORTER PERIPLASMIC BINDING PROTEIN"/>
    <property type="match status" value="1"/>
</dbReference>
<evidence type="ECO:0000259" key="5">
    <source>
        <dbReference type="Pfam" id="PF00496"/>
    </source>
</evidence>
<keyword evidence="7" id="KW-1185">Reference proteome</keyword>
<dbReference type="InterPro" id="IPR030678">
    <property type="entry name" value="Peptide/Ni-bd"/>
</dbReference>
<dbReference type="Proteomes" id="UP001589865">
    <property type="component" value="Unassembled WGS sequence"/>
</dbReference>
<name>A0ABV6JWH7_9PROT</name>
<dbReference type="PANTHER" id="PTHR30290">
    <property type="entry name" value="PERIPLASMIC BINDING COMPONENT OF ABC TRANSPORTER"/>
    <property type="match status" value="1"/>
</dbReference>
<comment type="subcellular location">
    <subcellularLocation>
        <location evidence="1">Periplasm</location>
    </subcellularLocation>
</comment>